<comment type="function">
    <text evidence="7">Thiol-specific peroxidase that catalyzes the reduction of hydrogen peroxide and organic hydroperoxides to water and alcohols, respectively. Plays a role in cell protection against oxidative stress by detoxifying peroxides. May represent an important antioxidant defense against cytotoxic peroxides, especially peroxynitrite, which can be formed by activated macrophages during infection.</text>
</comment>
<dbReference type="Proteomes" id="UP000660611">
    <property type="component" value="Unassembled WGS sequence"/>
</dbReference>
<comment type="similarity">
    <text evidence="8">Belongs to the peroxiredoxin family. AhpE subfamily.</text>
</comment>
<sequence>MLVSMSVDVGGEAPDFVLRDQNNQEVRLSDFRGRKAVLLVFYPLAFTGTCQGELSTAGDFQSDTVQVLTVSVDSPYSHKVWADREGYDFPLLSDFWPHGAVAQAYGVFNDRRGFADRGTFLIDTTGIVRFAEHHGPGTARDQDAWRTAIASLQS</sequence>
<evidence type="ECO:0000256" key="8">
    <source>
        <dbReference type="ARBA" id="ARBA00060973"/>
    </source>
</evidence>
<keyword evidence="1" id="KW-0575">Peroxidase</keyword>
<dbReference type="InterPro" id="IPR000866">
    <property type="entry name" value="AhpC/TSA"/>
</dbReference>
<evidence type="ECO:0000256" key="5">
    <source>
        <dbReference type="ARBA" id="ARBA00032824"/>
    </source>
</evidence>
<dbReference type="AlphaFoldDB" id="A0A919U8S7"/>
<evidence type="ECO:0000256" key="14">
    <source>
        <dbReference type="PIRSR" id="PIRSR000239-1"/>
    </source>
</evidence>
<keyword evidence="3" id="KW-0560">Oxidoreductase</keyword>
<organism evidence="16 17">
    <name type="scientific">Dactylosporangium siamense</name>
    <dbReference type="NCBI Taxonomy" id="685454"/>
    <lineage>
        <taxon>Bacteria</taxon>
        <taxon>Bacillati</taxon>
        <taxon>Actinomycetota</taxon>
        <taxon>Actinomycetes</taxon>
        <taxon>Micromonosporales</taxon>
        <taxon>Micromonosporaceae</taxon>
        <taxon>Dactylosporangium</taxon>
    </lineage>
</organism>
<dbReference type="GO" id="GO:0004601">
    <property type="term" value="F:peroxidase activity"/>
    <property type="evidence" value="ECO:0007669"/>
    <property type="project" value="UniProtKB-KW"/>
</dbReference>
<evidence type="ECO:0000259" key="15">
    <source>
        <dbReference type="PROSITE" id="PS51352"/>
    </source>
</evidence>
<dbReference type="SUPFAM" id="SSF52833">
    <property type="entry name" value="Thioredoxin-like"/>
    <property type="match status" value="1"/>
</dbReference>
<dbReference type="Pfam" id="PF00578">
    <property type="entry name" value="AhpC-TSA"/>
    <property type="match status" value="1"/>
</dbReference>
<keyword evidence="2" id="KW-0049">Antioxidant</keyword>
<evidence type="ECO:0000313" key="17">
    <source>
        <dbReference type="Proteomes" id="UP000660611"/>
    </source>
</evidence>
<evidence type="ECO:0000256" key="13">
    <source>
        <dbReference type="ARBA" id="ARBA00083736"/>
    </source>
</evidence>
<dbReference type="InterPro" id="IPR013766">
    <property type="entry name" value="Thioredoxin_domain"/>
</dbReference>
<proteinExistence type="inferred from homology"/>
<evidence type="ECO:0000256" key="11">
    <source>
        <dbReference type="ARBA" id="ARBA00068979"/>
    </source>
</evidence>
<evidence type="ECO:0000256" key="3">
    <source>
        <dbReference type="ARBA" id="ARBA00023002"/>
    </source>
</evidence>
<evidence type="ECO:0000256" key="2">
    <source>
        <dbReference type="ARBA" id="ARBA00022862"/>
    </source>
</evidence>
<comment type="subunit">
    <text evidence="9">Homodimer. Forms both dimers and octamers; a tightly-associated dimer and a ring-like octamer.</text>
</comment>
<feature type="domain" description="Thioredoxin" evidence="15">
    <location>
        <begin position="7"/>
        <end position="154"/>
    </location>
</feature>
<dbReference type="InterPro" id="IPR024706">
    <property type="entry name" value="Peroxiredoxin_AhpC-typ"/>
</dbReference>
<dbReference type="PANTHER" id="PTHR43110">
    <property type="entry name" value="THIOL PEROXIDASE"/>
    <property type="match status" value="1"/>
</dbReference>
<name>A0A919U8S7_9ACTN</name>
<evidence type="ECO:0000256" key="10">
    <source>
        <dbReference type="ARBA" id="ARBA00067009"/>
    </source>
</evidence>
<dbReference type="EMBL" id="BONQ01000060">
    <property type="protein sequence ID" value="GIG46047.1"/>
    <property type="molecule type" value="Genomic_DNA"/>
</dbReference>
<keyword evidence="17" id="KW-1185">Reference proteome</keyword>
<comment type="caution">
    <text evidence="16">The sequence shown here is derived from an EMBL/GenBank/DDBJ whole genome shotgun (WGS) entry which is preliminary data.</text>
</comment>
<dbReference type="FunFam" id="3.40.30.10:FF:000118">
    <property type="entry name" value="Peroxiredoxin AhpE"/>
    <property type="match status" value="1"/>
</dbReference>
<dbReference type="EC" id="1.11.1.29" evidence="10"/>
<comment type="catalytic activity">
    <reaction evidence="6">
        <text>[mycoredoxin]-L-dithiol + a hydroperoxide = [mycoredoxin]-L-disulfide + an alcohol + H2O</text>
        <dbReference type="Rhea" id="RHEA:62640"/>
        <dbReference type="Rhea" id="RHEA-COMP:16137"/>
        <dbReference type="Rhea" id="RHEA-COMP:16138"/>
        <dbReference type="ChEBI" id="CHEBI:15377"/>
        <dbReference type="ChEBI" id="CHEBI:29950"/>
        <dbReference type="ChEBI" id="CHEBI:30879"/>
        <dbReference type="ChEBI" id="CHEBI:35924"/>
        <dbReference type="ChEBI" id="CHEBI:50058"/>
        <dbReference type="EC" id="1.11.1.29"/>
    </reaction>
</comment>
<dbReference type="InterPro" id="IPR050455">
    <property type="entry name" value="Tpx_Peroxidase_subfamily"/>
</dbReference>
<evidence type="ECO:0000256" key="4">
    <source>
        <dbReference type="ARBA" id="ARBA00023284"/>
    </source>
</evidence>
<evidence type="ECO:0000256" key="12">
    <source>
        <dbReference type="ARBA" id="ARBA00082991"/>
    </source>
</evidence>
<dbReference type="Gene3D" id="3.40.30.10">
    <property type="entry name" value="Glutaredoxin"/>
    <property type="match status" value="1"/>
</dbReference>
<dbReference type="PROSITE" id="PS51352">
    <property type="entry name" value="THIOREDOXIN_2"/>
    <property type="match status" value="1"/>
</dbReference>
<reference evidence="16" key="1">
    <citation type="submission" date="2021-01" db="EMBL/GenBank/DDBJ databases">
        <title>Whole genome shotgun sequence of Dactylosporangium siamense NBRC 106093.</title>
        <authorList>
            <person name="Komaki H."/>
            <person name="Tamura T."/>
        </authorList>
    </citation>
    <scope>NUCLEOTIDE SEQUENCE</scope>
    <source>
        <strain evidence="16">NBRC 106093</strain>
    </source>
</reference>
<keyword evidence="4" id="KW-0676">Redox-active center</keyword>
<dbReference type="PANTHER" id="PTHR43110:SF1">
    <property type="entry name" value="THIOL PEROXIDASE"/>
    <property type="match status" value="1"/>
</dbReference>
<gene>
    <name evidence="16" type="primary">ahpC</name>
    <name evidence="16" type="ORF">Dsi01nite_040880</name>
</gene>
<accession>A0A919U8S7</accession>
<dbReference type="CDD" id="cd03018">
    <property type="entry name" value="PRX_AhpE_like"/>
    <property type="match status" value="1"/>
</dbReference>
<dbReference type="PIRSF" id="PIRSF000239">
    <property type="entry name" value="AHPC"/>
    <property type="match status" value="1"/>
</dbReference>
<feature type="active site" description="Cysteine sulfenic acid (-SOH) intermediate; for peroxidase activity" evidence="14">
    <location>
        <position position="50"/>
    </location>
</feature>
<evidence type="ECO:0000256" key="7">
    <source>
        <dbReference type="ARBA" id="ARBA00056930"/>
    </source>
</evidence>
<evidence type="ECO:0000313" key="16">
    <source>
        <dbReference type="EMBL" id="GIG46047.1"/>
    </source>
</evidence>
<evidence type="ECO:0000256" key="6">
    <source>
        <dbReference type="ARBA" id="ARBA00052774"/>
    </source>
</evidence>
<evidence type="ECO:0000256" key="9">
    <source>
        <dbReference type="ARBA" id="ARBA00065226"/>
    </source>
</evidence>
<dbReference type="InterPro" id="IPR036249">
    <property type="entry name" value="Thioredoxin-like_sf"/>
</dbReference>
<protein>
    <recommendedName>
        <fullName evidence="11">Alkyl hydroperoxide reductase E</fullName>
        <ecNumber evidence="10">1.11.1.29</ecNumber>
    </recommendedName>
    <alternativeName>
        <fullName evidence="12">Mycoredoxin-dependent peroxiredoxin</fullName>
    </alternativeName>
    <alternativeName>
        <fullName evidence="13">Peroxiredoxin AhpE</fullName>
    </alternativeName>
    <alternativeName>
        <fullName evidence="5">Thioredoxin peroxidase</fullName>
    </alternativeName>
</protein>
<evidence type="ECO:0000256" key="1">
    <source>
        <dbReference type="ARBA" id="ARBA00022559"/>
    </source>
</evidence>